<evidence type="ECO:0000313" key="3">
    <source>
        <dbReference type="Proteomes" id="UP000030765"/>
    </source>
</evidence>
<dbReference type="Proteomes" id="UP000030765">
    <property type="component" value="Unassembled WGS sequence"/>
</dbReference>
<gene>
    <name evidence="1" type="ORF">ZHAS_00016952</name>
</gene>
<dbReference type="EMBL" id="ATLV01023346">
    <property type="status" value="NOT_ANNOTATED_CDS"/>
    <property type="molecule type" value="Genomic_DNA"/>
</dbReference>
<dbReference type="EMBL" id="KE525342">
    <property type="protein sequence ID" value="KFB48952.1"/>
    <property type="molecule type" value="Genomic_DNA"/>
</dbReference>
<proteinExistence type="predicted"/>
<accession>A0A084WFF8</accession>
<protein>
    <submittedName>
        <fullName evidence="1 2">Uncharacterized protein</fullName>
    </submittedName>
</protein>
<keyword evidence="3" id="KW-1185">Reference proteome</keyword>
<name>A0A084WFF8_ANOSI</name>
<evidence type="ECO:0000313" key="2">
    <source>
        <dbReference type="EnsemblMetazoa" id="ASIC016952-PA"/>
    </source>
</evidence>
<reference evidence="1 3" key="1">
    <citation type="journal article" date="2014" name="BMC Genomics">
        <title>Genome sequence of Anopheles sinensis provides insight into genetics basis of mosquito competence for malaria parasites.</title>
        <authorList>
            <person name="Zhou D."/>
            <person name="Zhang D."/>
            <person name="Ding G."/>
            <person name="Shi L."/>
            <person name="Hou Q."/>
            <person name="Ye Y."/>
            <person name="Xu Y."/>
            <person name="Zhou H."/>
            <person name="Xiong C."/>
            <person name="Li S."/>
            <person name="Yu J."/>
            <person name="Hong S."/>
            <person name="Yu X."/>
            <person name="Zou P."/>
            <person name="Chen C."/>
            <person name="Chang X."/>
            <person name="Wang W."/>
            <person name="Lv Y."/>
            <person name="Sun Y."/>
            <person name="Ma L."/>
            <person name="Shen B."/>
            <person name="Zhu C."/>
        </authorList>
    </citation>
    <scope>NUCLEOTIDE SEQUENCE [LARGE SCALE GENOMIC DNA]</scope>
</reference>
<dbReference type="AlphaFoldDB" id="A0A084WFF8"/>
<dbReference type="EnsemblMetazoa" id="ASIC016952-RA">
    <property type="protein sequence ID" value="ASIC016952-PA"/>
    <property type="gene ID" value="ASIC016952"/>
</dbReference>
<dbReference type="VEuPathDB" id="VectorBase:ASIC016952"/>
<organism evidence="1">
    <name type="scientific">Anopheles sinensis</name>
    <name type="common">Mosquito</name>
    <dbReference type="NCBI Taxonomy" id="74873"/>
    <lineage>
        <taxon>Eukaryota</taxon>
        <taxon>Metazoa</taxon>
        <taxon>Ecdysozoa</taxon>
        <taxon>Arthropoda</taxon>
        <taxon>Hexapoda</taxon>
        <taxon>Insecta</taxon>
        <taxon>Pterygota</taxon>
        <taxon>Neoptera</taxon>
        <taxon>Endopterygota</taxon>
        <taxon>Diptera</taxon>
        <taxon>Nematocera</taxon>
        <taxon>Culicoidea</taxon>
        <taxon>Culicidae</taxon>
        <taxon>Anophelinae</taxon>
        <taxon>Anopheles</taxon>
    </lineage>
</organism>
<reference evidence="2" key="2">
    <citation type="submission" date="2020-05" db="UniProtKB">
        <authorList>
            <consortium name="EnsemblMetazoa"/>
        </authorList>
    </citation>
    <scope>IDENTIFICATION</scope>
</reference>
<evidence type="ECO:0000313" key="1">
    <source>
        <dbReference type="EMBL" id="KFB48952.1"/>
    </source>
</evidence>
<sequence length="83" mass="9146">MAYRYTATERTELLIMDRKQVALNRSDSDRSGGAGDVVRLLPALQVTRKLSKGHQANRAAVPVEIYEPRAGRPVFGVAAHQLT</sequence>